<dbReference type="Pfam" id="PF01594">
    <property type="entry name" value="AI-2E_transport"/>
    <property type="match status" value="1"/>
</dbReference>
<dbReference type="GO" id="GO:0016020">
    <property type="term" value="C:membrane"/>
    <property type="evidence" value="ECO:0007669"/>
    <property type="project" value="UniProtKB-SubCell"/>
</dbReference>
<evidence type="ECO:0000256" key="5">
    <source>
        <dbReference type="ARBA" id="ARBA00023136"/>
    </source>
</evidence>
<feature type="transmembrane region" description="Helical" evidence="7">
    <location>
        <begin position="32"/>
        <end position="62"/>
    </location>
</feature>
<dbReference type="InterPro" id="IPR002549">
    <property type="entry name" value="AI-2E-like"/>
</dbReference>
<feature type="transmembrane region" description="Helical" evidence="7">
    <location>
        <begin position="278"/>
        <end position="297"/>
    </location>
</feature>
<feature type="transmembrane region" description="Helical" evidence="7">
    <location>
        <begin position="156"/>
        <end position="178"/>
    </location>
</feature>
<keyword evidence="3 7" id="KW-0812">Transmembrane</keyword>
<dbReference type="GO" id="GO:0055085">
    <property type="term" value="P:transmembrane transport"/>
    <property type="evidence" value="ECO:0007669"/>
    <property type="project" value="TreeGrafter"/>
</dbReference>
<gene>
    <name evidence="8" type="ORF">NX02_27340</name>
</gene>
<proteinExistence type="inferred from homology"/>
<keyword evidence="9" id="KW-1185">Reference proteome</keyword>
<feature type="region of interest" description="Disordered" evidence="6">
    <location>
        <begin position="349"/>
        <end position="376"/>
    </location>
</feature>
<evidence type="ECO:0000256" key="1">
    <source>
        <dbReference type="ARBA" id="ARBA00004141"/>
    </source>
</evidence>
<dbReference type="PANTHER" id="PTHR21716:SF62">
    <property type="entry name" value="TRANSPORT PROTEIN YDBI-RELATED"/>
    <property type="match status" value="1"/>
</dbReference>
<organism evidence="8 9">
    <name type="scientific">Sphingomonas sanxanigenens DSM 19645 = NX02</name>
    <dbReference type="NCBI Taxonomy" id="1123269"/>
    <lineage>
        <taxon>Bacteria</taxon>
        <taxon>Pseudomonadati</taxon>
        <taxon>Pseudomonadota</taxon>
        <taxon>Alphaproteobacteria</taxon>
        <taxon>Sphingomonadales</taxon>
        <taxon>Sphingomonadaceae</taxon>
        <taxon>Sphingomonas</taxon>
    </lineage>
</organism>
<comment type="subcellular location">
    <subcellularLocation>
        <location evidence="1">Membrane</location>
        <topology evidence="1">Multi-pass membrane protein</topology>
    </subcellularLocation>
</comment>
<reference evidence="8 9" key="1">
    <citation type="submission" date="2013-07" db="EMBL/GenBank/DDBJ databases">
        <title>Completed genome of Sphingomonas sanxanigenens NX02.</title>
        <authorList>
            <person name="Ma T."/>
            <person name="Huang H."/>
            <person name="Wu M."/>
            <person name="Li X."/>
            <person name="Li G."/>
        </authorList>
    </citation>
    <scope>NUCLEOTIDE SEQUENCE [LARGE SCALE GENOMIC DNA]</scope>
    <source>
        <strain evidence="8 9">NX02</strain>
    </source>
</reference>
<dbReference type="PANTHER" id="PTHR21716">
    <property type="entry name" value="TRANSMEMBRANE PROTEIN"/>
    <property type="match status" value="1"/>
</dbReference>
<protein>
    <recommendedName>
        <fullName evidence="10">Permease</fullName>
    </recommendedName>
</protein>
<feature type="transmembrane region" description="Helical" evidence="7">
    <location>
        <begin position="242"/>
        <end position="271"/>
    </location>
</feature>
<dbReference type="HOGENOM" id="CLU_031275_1_0_5"/>
<dbReference type="STRING" id="1123269.NX02_27340"/>
<sequence>MTDGPDAEHHEAPGPAELHDPVVRRELKRASVWLGLALAIVLIAFLAQPLLLIIGGLVFAALLDGGTRLLGRVLPIARPWRLALVTLSGLAFILWTFYFAGTQLAAQAETLRVVVAHQFDRITGWAAANGLIGRGQGGIDEIGRQLLGSLGRLTSAVGSALGAISSIAMIIVIGIFVATEPRLYERGVAWMLPISQRRQFYVTSARMGHTMRRLMFGRLIGMFVEGTATWALLAWWGVPMAALLGILTGLLVFLPNIGAIMSGVLMVLVGFSAGWETGLWALFVYVFVQSIDAYLIVPMVAKRTVDLAPALVLGAQLLFGALFGILGLALADPIVAMIKVALERSSEENARKANERDAAEAQAAEAAAEASAEPPPRRWWARWLGRPSLDALSNHAS</sequence>
<dbReference type="AlphaFoldDB" id="W0AGP0"/>
<evidence type="ECO:0008006" key="10">
    <source>
        <dbReference type="Google" id="ProtNLM"/>
    </source>
</evidence>
<evidence type="ECO:0000256" key="2">
    <source>
        <dbReference type="ARBA" id="ARBA00009773"/>
    </source>
</evidence>
<dbReference type="KEGG" id="ssan:NX02_27340"/>
<evidence type="ECO:0000256" key="7">
    <source>
        <dbReference type="SAM" id="Phobius"/>
    </source>
</evidence>
<name>W0AGP0_9SPHN</name>
<keyword evidence="5 7" id="KW-0472">Membrane</keyword>
<dbReference type="PATRIC" id="fig|1123269.5.peg.5366"/>
<feature type="transmembrane region" description="Helical" evidence="7">
    <location>
        <begin position="216"/>
        <end position="236"/>
    </location>
</feature>
<keyword evidence="4 7" id="KW-1133">Transmembrane helix</keyword>
<comment type="similarity">
    <text evidence="2">Belongs to the autoinducer-2 exporter (AI-2E) (TC 2.A.86) family.</text>
</comment>
<dbReference type="RefSeq" id="WP_025295152.1">
    <property type="nucleotide sequence ID" value="NZ_CP006644.1"/>
</dbReference>
<evidence type="ECO:0000313" key="8">
    <source>
        <dbReference type="EMBL" id="AHE57054.1"/>
    </source>
</evidence>
<feature type="transmembrane region" description="Helical" evidence="7">
    <location>
        <begin position="317"/>
        <end position="342"/>
    </location>
</feature>
<dbReference type="eggNOG" id="COG0628">
    <property type="taxonomic scope" value="Bacteria"/>
</dbReference>
<evidence type="ECO:0000256" key="4">
    <source>
        <dbReference type="ARBA" id="ARBA00022989"/>
    </source>
</evidence>
<dbReference type="OrthoDB" id="5761230at2"/>
<feature type="compositionally biased region" description="Basic and acidic residues" evidence="6">
    <location>
        <begin position="349"/>
        <end position="359"/>
    </location>
</feature>
<feature type="compositionally biased region" description="Low complexity" evidence="6">
    <location>
        <begin position="360"/>
        <end position="372"/>
    </location>
</feature>
<evidence type="ECO:0000313" key="9">
    <source>
        <dbReference type="Proteomes" id="UP000018851"/>
    </source>
</evidence>
<evidence type="ECO:0000256" key="6">
    <source>
        <dbReference type="SAM" id="MobiDB-lite"/>
    </source>
</evidence>
<accession>W0AGP0</accession>
<dbReference type="EMBL" id="CP006644">
    <property type="protein sequence ID" value="AHE57054.1"/>
    <property type="molecule type" value="Genomic_DNA"/>
</dbReference>
<dbReference type="Proteomes" id="UP000018851">
    <property type="component" value="Chromosome"/>
</dbReference>
<evidence type="ECO:0000256" key="3">
    <source>
        <dbReference type="ARBA" id="ARBA00022692"/>
    </source>
</evidence>
<feature type="transmembrane region" description="Helical" evidence="7">
    <location>
        <begin position="82"/>
        <end position="101"/>
    </location>
</feature>